<reference evidence="5" key="1">
    <citation type="journal article" date="2013" name="New Phytol.">
        <title>Comparative genomic and transcriptomic analyses reveal the hemibiotrophic stage shift of Colletotrichum fungi.</title>
        <authorList>
            <person name="Gan P."/>
            <person name="Ikeda K."/>
            <person name="Irieda H."/>
            <person name="Narusaka M."/>
            <person name="O'Connell R.J."/>
            <person name="Narusaka Y."/>
            <person name="Takano Y."/>
            <person name="Kubo Y."/>
            <person name="Shirasu K."/>
        </authorList>
    </citation>
    <scope>NUCLEOTIDE SEQUENCE [LARGE SCALE GENOMIC DNA]</scope>
    <source>
        <strain evidence="5">104-T / ATCC 96160 / CBS 514.97 / LARS 414 / MAFF 240422</strain>
    </source>
</reference>
<dbReference type="PANTHER" id="PTHR10908:SF0">
    <property type="entry name" value="SEROTONIN N-ACETYLTRANSFERASE"/>
    <property type="match status" value="1"/>
</dbReference>
<organism evidence="4 5">
    <name type="scientific">Colletotrichum orbiculare (strain 104-T / ATCC 96160 / CBS 514.97 / LARS 414 / MAFF 240422)</name>
    <name type="common">Cucumber anthracnose fungus</name>
    <name type="synonym">Colletotrichum lagenarium</name>
    <dbReference type="NCBI Taxonomy" id="1213857"/>
    <lineage>
        <taxon>Eukaryota</taxon>
        <taxon>Fungi</taxon>
        <taxon>Dikarya</taxon>
        <taxon>Ascomycota</taxon>
        <taxon>Pezizomycotina</taxon>
        <taxon>Sordariomycetes</taxon>
        <taxon>Hypocreomycetidae</taxon>
        <taxon>Glomerellales</taxon>
        <taxon>Glomerellaceae</taxon>
        <taxon>Colletotrichum</taxon>
        <taxon>Colletotrichum orbiculare species complex</taxon>
    </lineage>
</organism>
<proteinExistence type="predicted"/>
<dbReference type="Proteomes" id="UP000014480">
    <property type="component" value="Unassembled WGS sequence"/>
</dbReference>
<dbReference type="InterPro" id="IPR016181">
    <property type="entry name" value="Acyl_CoA_acyltransferase"/>
</dbReference>
<keyword evidence="2" id="KW-0012">Acyltransferase</keyword>
<keyword evidence="1" id="KW-0808">Transferase</keyword>
<gene>
    <name evidence="4" type="primary">AANAT</name>
    <name evidence="4" type="ORF">Cob_v000899</name>
</gene>
<protein>
    <submittedName>
        <fullName evidence="4">Serotonin N-acetyltransferase</fullName>
    </submittedName>
</protein>
<keyword evidence="5" id="KW-1185">Reference proteome</keyword>
<dbReference type="EMBL" id="AMCV02000001">
    <property type="protein sequence ID" value="TDZ26858.1"/>
    <property type="molecule type" value="Genomic_DNA"/>
</dbReference>
<name>A0A484G9V5_COLOR</name>
<comment type="caution">
    <text evidence="4">The sequence shown here is derived from an EMBL/GenBank/DDBJ whole genome shotgun (WGS) entry which is preliminary data.</text>
</comment>
<dbReference type="Pfam" id="PF13673">
    <property type="entry name" value="Acetyltransf_10"/>
    <property type="match status" value="1"/>
</dbReference>
<evidence type="ECO:0000256" key="2">
    <source>
        <dbReference type="ARBA" id="ARBA00023315"/>
    </source>
</evidence>
<dbReference type="GO" id="GO:0004059">
    <property type="term" value="F:aralkylamine N-acetyltransferase activity"/>
    <property type="evidence" value="ECO:0007669"/>
    <property type="project" value="TreeGrafter"/>
</dbReference>
<evidence type="ECO:0000313" key="5">
    <source>
        <dbReference type="Proteomes" id="UP000014480"/>
    </source>
</evidence>
<dbReference type="Gene3D" id="3.40.630.30">
    <property type="match status" value="1"/>
</dbReference>
<sequence length="404" mass="44856">MTDQYWWHYSTSPDTAAPRLHSVLLLSGPASAKNPEVFAKREKSVCELSGRLFRHSRWCNTSTTTFRVFVLLHRCIAASLHHHTQQHLHDTCIKPSAMSKQPPSKVEVDELSDCAIDDSDDCDDTYAEQHKSMYEQKQKRRPSGPLRVQEIVPFHFSPLVQPLTNSSVDSCVALENAAFPNPDHRATREKFEYRLSTCSDICSGIFCSIVPGEAKDFTLETLPVAHCVETGRRNGAVLALCAHAVATLGNGPVVTDADMCYPLNWRDQESSKSSGLGHQFAGRTVCLHSFAVAPKLQGCGLGKLMMKTFLQQIHYSGVADRVALICQDYLVSYYKQFGFRHLGESKASFAGGGWNDMVVDLPGPREKEVEEARSAERLKSLAAQNRAFLESQAESQIVDGSFQD</sequence>
<dbReference type="GO" id="GO:0005737">
    <property type="term" value="C:cytoplasm"/>
    <property type="evidence" value="ECO:0007669"/>
    <property type="project" value="TreeGrafter"/>
</dbReference>
<accession>A0A484G9V5</accession>
<dbReference type="STRING" id="1213857.A0A484G9V5"/>
<evidence type="ECO:0000313" key="4">
    <source>
        <dbReference type="EMBL" id="TDZ26858.1"/>
    </source>
</evidence>
<dbReference type="PANTHER" id="PTHR10908">
    <property type="entry name" value="SEROTONIN N-ACETYLTRANSFERASE"/>
    <property type="match status" value="1"/>
</dbReference>
<dbReference type="CDD" id="cd04301">
    <property type="entry name" value="NAT_SF"/>
    <property type="match status" value="1"/>
</dbReference>
<reference evidence="5" key="2">
    <citation type="journal article" date="2019" name="Mol. Plant Microbe Interact.">
        <title>Genome sequence resources for four phytopathogenic fungi from the Colletotrichum orbiculare species complex.</title>
        <authorList>
            <person name="Gan P."/>
            <person name="Tsushima A."/>
            <person name="Narusaka M."/>
            <person name="Narusaka Y."/>
            <person name="Takano Y."/>
            <person name="Kubo Y."/>
            <person name="Shirasu K."/>
        </authorList>
    </citation>
    <scope>GENOME REANNOTATION</scope>
    <source>
        <strain evidence="5">104-T / ATCC 96160 / CBS 514.97 / LARS 414 / MAFF 240422</strain>
    </source>
</reference>
<dbReference type="AlphaFoldDB" id="A0A484G9V5"/>
<evidence type="ECO:0000259" key="3">
    <source>
        <dbReference type="Pfam" id="PF13673"/>
    </source>
</evidence>
<feature type="domain" description="N-acetyltransferase" evidence="3">
    <location>
        <begin position="286"/>
        <end position="359"/>
    </location>
</feature>
<dbReference type="InterPro" id="IPR000182">
    <property type="entry name" value="GNAT_dom"/>
</dbReference>
<dbReference type="OrthoDB" id="30840at2759"/>
<dbReference type="SUPFAM" id="SSF55729">
    <property type="entry name" value="Acyl-CoA N-acyltransferases (Nat)"/>
    <property type="match status" value="1"/>
</dbReference>
<dbReference type="InterPro" id="IPR051635">
    <property type="entry name" value="SNAT-like"/>
</dbReference>
<evidence type="ECO:0000256" key="1">
    <source>
        <dbReference type="ARBA" id="ARBA00022679"/>
    </source>
</evidence>